<evidence type="ECO:0000256" key="1">
    <source>
        <dbReference type="SAM" id="Coils"/>
    </source>
</evidence>
<organism evidence="2 3">
    <name type="scientific">Brenthis ino</name>
    <name type="common">lesser marbled fritillary</name>
    <dbReference type="NCBI Taxonomy" id="405034"/>
    <lineage>
        <taxon>Eukaryota</taxon>
        <taxon>Metazoa</taxon>
        <taxon>Ecdysozoa</taxon>
        <taxon>Arthropoda</taxon>
        <taxon>Hexapoda</taxon>
        <taxon>Insecta</taxon>
        <taxon>Pterygota</taxon>
        <taxon>Neoptera</taxon>
        <taxon>Endopterygota</taxon>
        <taxon>Lepidoptera</taxon>
        <taxon>Glossata</taxon>
        <taxon>Ditrysia</taxon>
        <taxon>Papilionoidea</taxon>
        <taxon>Nymphalidae</taxon>
        <taxon>Heliconiinae</taxon>
        <taxon>Argynnini</taxon>
        <taxon>Brenthis</taxon>
    </lineage>
</organism>
<reference evidence="2" key="1">
    <citation type="submission" date="2021-12" db="EMBL/GenBank/DDBJ databases">
        <authorList>
            <person name="Martin H S."/>
        </authorList>
    </citation>
    <scope>NUCLEOTIDE SEQUENCE</scope>
</reference>
<dbReference type="OrthoDB" id="7037674at2759"/>
<dbReference type="AlphaFoldDB" id="A0A8J9VP82"/>
<protein>
    <submittedName>
        <fullName evidence="2">Uncharacterized protein</fullName>
    </submittedName>
</protein>
<dbReference type="EMBL" id="OV170226">
    <property type="protein sequence ID" value="CAH0727048.1"/>
    <property type="molecule type" value="Genomic_DNA"/>
</dbReference>
<gene>
    <name evidence="2" type="ORF">BINO364_LOCUS12441</name>
</gene>
<proteinExistence type="predicted"/>
<keyword evidence="3" id="KW-1185">Reference proteome</keyword>
<accession>A0A8J9VP82</accession>
<feature type="non-terminal residue" evidence="2">
    <location>
        <position position="213"/>
    </location>
</feature>
<evidence type="ECO:0000313" key="2">
    <source>
        <dbReference type="EMBL" id="CAH0727048.1"/>
    </source>
</evidence>
<sequence length="213" mass="24961">MGEAEDQVNDATLSGPEVTFDNLTILKEFSNIANLVRNEDFLETVPKAKLRRVKWVPMFNCLKQGIFDEMVQEISSMWKFENMPEKLEILEKQKEKFSEINPDNKAWRPQHNVKSQLRASDVANLRKQKTLLESLAKEYEARANKLKKTVTAKRGYLKALQMDIQKYQKKNEEIVTQINEKLRNHEKLVDLIEPNKINIEDISWSQKNVDVQE</sequence>
<name>A0A8J9VP82_9NEOP</name>
<keyword evidence="1" id="KW-0175">Coiled coil</keyword>
<dbReference type="Proteomes" id="UP000838878">
    <property type="component" value="Chromosome 6"/>
</dbReference>
<feature type="coiled-coil region" evidence="1">
    <location>
        <begin position="122"/>
        <end position="184"/>
    </location>
</feature>
<evidence type="ECO:0000313" key="3">
    <source>
        <dbReference type="Proteomes" id="UP000838878"/>
    </source>
</evidence>